<proteinExistence type="predicted"/>
<evidence type="ECO:0000256" key="1">
    <source>
        <dbReference type="SAM" id="MobiDB-lite"/>
    </source>
</evidence>
<evidence type="ECO:0000313" key="2">
    <source>
        <dbReference type="EMBL" id="GFN95631.1"/>
    </source>
</evidence>
<evidence type="ECO:0000313" key="3">
    <source>
        <dbReference type="Proteomes" id="UP000735302"/>
    </source>
</evidence>
<dbReference type="Proteomes" id="UP000735302">
    <property type="component" value="Unassembled WGS sequence"/>
</dbReference>
<organism evidence="2 3">
    <name type="scientific">Plakobranchus ocellatus</name>
    <dbReference type="NCBI Taxonomy" id="259542"/>
    <lineage>
        <taxon>Eukaryota</taxon>
        <taxon>Metazoa</taxon>
        <taxon>Spiralia</taxon>
        <taxon>Lophotrochozoa</taxon>
        <taxon>Mollusca</taxon>
        <taxon>Gastropoda</taxon>
        <taxon>Heterobranchia</taxon>
        <taxon>Euthyneura</taxon>
        <taxon>Panpulmonata</taxon>
        <taxon>Sacoglossa</taxon>
        <taxon>Placobranchoidea</taxon>
        <taxon>Plakobranchidae</taxon>
        <taxon>Plakobranchus</taxon>
    </lineage>
</organism>
<dbReference type="EMBL" id="BLXT01002522">
    <property type="protein sequence ID" value="GFN95631.1"/>
    <property type="molecule type" value="Genomic_DNA"/>
</dbReference>
<sequence length="88" mass="10248">MSREKPTNSTNFEFQSNIMTKYSTEQIGLQALWWDSRARQSALSRDDSARKRRNQKKKTEENFLIDAFQFARQLFLDSGSGPLTAQIE</sequence>
<dbReference type="AlphaFoldDB" id="A0AAV3ZM82"/>
<name>A0AAV3ZM82_9GAST</name>
<gene>
    <name evidence="2" type="ORF">PoB_002213700</name>
</gene>
<protein>
    <submittedName>
        <fullName evidence="2">Uncharacterized protein</fullName>
    </submittedName>
</protein>
<feature type="region of interest" description="Disordered" evidence="1">
    <location>
        <begin position="38"/>
        <end position="57"/>
    </location>
</feature>
<reference evidence="2 3" key="1">
    <citation type="journal article" date="2021" name="Elife">
        <title>Chloroplast acquisition without the gene transfer in kleptoplastic sea slugs, Plakobranchus ocellatus.</title>
        <authorList>
            <person name="Maeda T."/>
            <person name="Takahashi S."/>
            <person name="Yoshida T."/>
            <person name="Shimamura S."/>
            <person name="Takaki Y."/>
            <person name="Nagai Y."/>
            <person name="Toyoda A."/>
            <person name="Suzuki Y."/>
            <person name="Arimoto A."/>
            <person name="Ishii H."/>
            <person name="Satoh N."/>
            <person name="Nishiyama T."/>
            <person name="Hasebe M."/>
            <person name="Maruyama T."/>
            <person name="Minagawa J."/>
            <person name="Obokata J."/>
            <person name="Shigenobu S."/>
        </authorList>
    </citation>
    <scope>NUCLEOTIDE SEQUENCE [LARGE SCALE GENOMIC DNA]</scope>
</reference>
<comment type="caution">
    <text evidence="2">The sequence shown here is derived from an EMBL/GenBank/DDBJ whole genome shotgun (WGS) entry which is preliminary data.</text>
</comment>
<accession>A0AAV3ZM82</accession>
<keyword evidence="3" id="KW-1185">Reference proteome</keyword>